<feature type="transmembrane region" description="Helical" evidence="1">
    <location>
        <begin position="327"/>
        <end position="351"/>
    </location>
</feature>
<organism evidence="3 4">
    <name type="scientific">Algimonas arctica</name>
    <dbReference type="NCBI Taxonomy" id="1479486"/>
    <lineage>
        <taxon>Bacteria</taxon>
        <taxon>Pseudomonadati</taxon>
        <taxon>Pseudomonadota</taxon>
        <taxon>Alphaproteobacteria</taxon>
        <taxon>Maricaulales</taxon>
        <taxon>Robiginitomaculaceae</taxon>
        <taxon>Algimonas</taxon>
    </lineage>
</organism>
<reference evidence="3" key="1">
    <citation type="journal article" date="2014" name="Int. J. Syst. Evol. Microbiol.">
        <title>Complete genome sequence of Corynebacterium casei LMG S-19264T (=DSM 44701T), isolated from a smear-ripened cheese.</title>
        <authorList>
            <consortium name="US DOE Joint Genome Institute (JGI-PGF)"/>
            <person name="Walter F."/>
            <person name="Albersmeier A."/>
            <person name="Kalinowski J."/>
            <person name="Ruckert C."/>
        </authorList>
    </citation>
    <scope>NUCLEOTIDE SEQUENCE</scope>
    <source>
        <strain evidence="3">KCTC 32513</strain>
    </source>
</reference>
<feature type="transmembrane region" description="Helical" evidence="1">
    <location>
        <begin position="200"/>
        <end position="220"/>
    </location>
</feature>
<dbReference type="Proteomes" id="UP000634004">
    <property type="component" value="Unassembled WGS sequence"/>
</dbReference>
<keyword evidence="1" id="KW-0472">Membrane</keyword>
<feature type="transmembrane region" description="Helical" evidence="1">
    <location>
        <begin position="261"/>
        <end position="278"/>
    </location>
</feature>
<gene>
    <name evidence="3" type="ORF">GCM10009069_20340</name>
</gene>
<dbReference type="PANTHER" id="PTHR23028:SF131">
    <property type="entry name" value="BLR2367 PROTEIN"/>
    <property type="match status" value="1"/>
</dbReference>
<dbReference type="GO" id="GO:0016747">
    <property type="term" value="F:acyltransferase activity, transferring groups other than amino-acyl groups"/>
    <property type="evidence" value="ECO:0007669"/>
    <property type="project" value="InterPro"/>
</dbReference>
<keyword evidence="3" id="KW-0808">Transferase</keyword>
<feature type="transmembrane region" description="Helical" evidence="1">
    <location>
        <begin position="52"/>
        <end position="70"/>
    </location>
</feature>
<dbReference type="EMBL" id="BMZH01000008">
    <property type="protein sequence ID" value="GHA97396.1"/>
    <property type="molecule type" value="Genomic_DNA"/>
</dbReference>
<reference evidence="3" key="2">
    <citation type="submission" date="2020-09" db="EMBL/GenBank/DDBJ databases">
        <authorList>
            <person name="Sun Q."/>
            <person name="Kim S."/>
        </authorList>
    </citation>
    <scope>NUCLEOTIDE SEQUENCE</scope>
    <source>
        <strain evidence="3">KCTC 32513</strain>
    </source>
</reference>
<evidence type="ECO:0000313" key="3">
    <source>
        <dbReference type="EMBL" id="GHA97396.1"/>
    </source>
</evidence>
<dbReference type="InterPro" id="IPR002656">
    <property type="entry name" value="Acyl_transf_3_dom"/>
</dbReference>
<dbReference type="RefSeq" id="WP_189498077.1">
    <property type="nucleotide sequence ID" value="NZ_BMZH01000008.1"/>
</dbReference>
<dbReference type="PANTHER" id="PTHR23028">
    <property type="entry name" value="ACETYLTRANSFERASE"/>
    <property type="match status" value="1"/>
</dbReference>
<feature type="transmembrane region" description="Helical" evidence="1">
    <location>
        <begin position="12"/>
        <end position="32"/>
    </location>
</feature>
<feature type="domain" description="Acyltransferase 3" evidence="2">
    <location>
        <begin position="13"/>
        <end position="348"/>
    </location>
</feature>
<feature type="transmembrane region" description="Helical" evidence="1">
    <location>
        <begin position="227"/>
        <end position="249"/>
    </location>
</feature>
<keyword evidence="4" id="KW-1185">Reference proteome</keyword>
<sequence>MSIEPTPAPLRLHSLQSLRAVAALLVVIFHSVQIWRELVGTSEFTGVWDRGWAGVDLFFVISGFVMVWVAGGRAAGVGTAARFLWDRVTRVYPLWWVFCALMALYFLVTYGQPASPATHTSATAWGMFARSMLLWPQGEMPVLAVGWTLIYEMAFYGVFGLLLLVSAKWRPIGLIAWGVILLLLWNVTPADSGLPSSWSLTLANSLCLEFLIGAAVAYGLKAARIPAPAALAVAAIGVLAFIAAMVFASGFDADALNRSRVLGFGLSSGLIVFGIVGWEISGHGQIAGWLRKVGDASYTLYLSHFLVLLVLKRVFEQVGLFTDVSVMSVVGFTVVGVGGSVISALILYRLVERPLLRLTRVALAKRAAPRQS</sequence>
<feature type="transmembrane region" description="Helical" evidence="1">
    <location>
        <begin position="142"/>
        <end position="165"/>
    </location>
</feature>
<proteinExistence type="predicted"/>
<evidence type="ECO:0000256" key="1">
    <source>
        <dbReference type="SAM" id="Phobius"/>
    </source>
</evidence>
<keyword evidence="3" id="KW-0012">Acyltransferase</keyword>
<dbReference type="GO" id="GO:0000271">
    <property type="term" value="P:polysaccharide biosynthetic process"/>
    <property type="evidence" value="ECO:0007669"/>
    <property type="project" value="TreeGrafter"/>
</dbReference>
<keyword evidence="1" id="KW-0812">Transmembrane</keyword>
<dbReference type="Pfam" id="PF01757">
    <property type="entry name" value="Acyl_transf_3"/>
    <property type="match status" value="1"/>
</dbReference>
<evidence type="ECO:0000313" key="4">
    <source>
        <dbReference type="Proteomes" id="UP000634004"/>
    </source>
</evidence>
<name>A0A8J3CTJ0_9PROT</name>
<comment type="caution">
    <text evidence="3">The sequence shown here is derived from an EMBL/GenBank/DDBJ whole genome shotgun (WGS) entry which is preliminary data.</text>
</comment>
<feature type="transmembrane region" description="Helical" evidence="1">
    <location>
        <begin position="298"/>
        <end position="315"/>
    </location>
</feature>
<dbReference type="InterPro" id="IPR050879">
    <property type="entry name" value="Acyltransferase_3"/>
</dbReference>
<feature type="transmembrane region" description="Helical" evidence="1">
    <location>
        <begin position="172"/>
        <end position="188"/>
    </location>
</feature>
<evidence type="ECO:0000259" key="2">
    <source>
        <dbReference type="Pfam" id="PF01757"/>
    </source>
</evidence>
<dbReference type="AlphaFoldDB" id="A0A8J3CTJ0"/>
<keyword evidence="1" id="KW-1133">Transmembrane helix</keyword>
<dbReference type="GO" id="GO:0016020">
    <property type="term" value="C:membrane"/>
    <property type="evidence" value="ECO:0007669"/>
    <property type="project" value="TreeGrafter"/>
</dbReference>
<accession>A0A8J3CTJ0</accession>
<protein>
    <submittedName>
        <fullName evidence="3">Acyltransferase</fullName>
    </submittedName>
</protein>
<feature type="transmembrane region" description="Helical" evidence="1">
    <location>
        <begin position="91"/>
        <end position="108"/>
    </location>
</feature>